<dbReference type="Proteomes" id="UP000735302">
    <property type="component" value="Unassembled WGS sequence"/>
</dbReference>
<evidence type="ECO:0000313" key="2">
    <source>
        <dbReference type="Proteomes" id="UP000735302"/>
    </source>
</evidence>
<dbReference type="AlphaFoldDB" id="A0AAV4C7Q3"/>
<accession>A0AAV4C7Q3</accession>
<sequence>MSLLATTDGRTNGKIDGLVWFLCIASLQQGDLRLSGNRRVPADLRADSRGKIGKARRRCNGPEGLCLHCEEKNKKTATCHPPEHKYYQVILQAKFPDDKLSHDNQQLFILAAARELILQQVQRIAHVKTPNLPIKQNIDTVLKSLLPTLPQAASTSTP</sequence>
<name>A0AAV4C7Q3_9GAST</name>
<reference evidence="1 2" key="1">
    <citation type="journal article" date="2021" name="Elife">
        <title>Chloroplast acquisition without the gene transfer in kleptoplastic sea slugs, Plakobranchus ocellatus.</title>
        <authorList>
            <person name="Maeda T."/>
            <person name="Takahashi S."/>
            <person name="Yoshida T."/>
            <person name="Shimamura S."/>
            <person name="Takaki Y."/>
            <person name="Nagai Y."/>
            <person name="Toyoda A."/>
            <person name="Suzuki Y."/>
            <person name="Arimoto A."/>
            <person name="Ishii H."/>
            <person name="Satoh N."/>
            <person name="Nishiyama T."/>
            <person name="Hasebe M."/>
            <person name="Maruyama T."/>
            <person name="Minagawa J."/>
            <person name="Obokata J."/>
            <person name="Shigenobu S."/>
        </authorList>
    </citation>
    <scope>NUCLEOTIDE SEQUENCE [LARGE SCALE GENOMIC DNA]</scope>
</reference>
<protein>
    <submittedName>
        <fullName evidence="1">Uncharacterized protein</fullName>
    </submittedName>
</protein>
<evidence type="ECO:0000313" key="1">
    <source>
        <dbReference type="EMBL" id="GFO27710.1"/>
    </source>
</evidence>
<gene>
    <name evidence="1" type="ORF">PoB_005421500</name>
</gene>
<comment type="caution">
    <text evidence="1">The sequence shown here is derived from an EMBL/GenBank/DDBJ whole genome shotgun (WGS) entry which is preliminary data.</text>
</comment>
<keyword evidence="2" id="KW-1185">Reference proteome</keyword>
<proteinExistence type="predicted"/>
<dbReference type="EMBL" id="BLXT01005946">
    <property type="protein sequence ID" value="GFO27710.1"/>
    <property type="molecule type" value="Genomic_DNA"/>
</dbReference>
<organism evidence="1 2">
    <name type="scientific">Plakobranchus ocellatus</name>
    <dbReference type="NCBI Taxonomy" id="259542"/>
    <lineage>
        <taxon>Eukaryota</taxon>
        <taxon>Metazoa</taxon>
        <taxon>Spiralia</taxon>
        <taxon>Lophotrochozoa</taxon>
        <taxon>Mollusca</taxon>
        <taxon>Gastropoda</taxon>
        <taxon>Heterobranchia</taxon>
        <taxon>Euthyneura</taxon>
        <taxon>Panpulmonata</taxon>
        <taxon>Sacoglossa</taxon>
        <taxon>Placobranchoidea</taxon>
        <taxon>Plakobranchidae</taxon>
        <taxon>Plakobranchus</taxon>
    </lineage>
</organism>